<keyword evidence="4" id="KW-1185">Reference proteome</keyword>
<gene>
    <name evidence="3" type="primary">FAM98A</name>
    <name evidence="3" type="ORF">TNIN_141101</name>
</gene>
<proteinExistence type="inferred from homology"/>
<organism evidence="3 4">
    <name type="scientific">Trichonephila inaurata madagascariensis</name>
    <dbReference type="NCBI Taxonomy" id="2747483"/>
    <lineage>
        <taxon>Eukaryota</taxon>
        <taxon>Metazoa</taxon>
        <taxon>Ecdysozoa</taxon>
        <taxon>Arthropoda</taxon>
        <taxon>Chelicerata</taxon>
        <taxon>Arachnida</taxon>
        <taxon>Araneae</taxon>
        <taxon>Araneomorphae</taxon>
        <taxon>Entelegynae</taxon>
        <taxon>Araneoidea</taxon>
        <taxon>Nephilidae</taxon>
        <taxon>Trichonephila</taxon>
        <taxon>Trichonephila inaurata</taxon>
    </lineage>
</organism>
<evidence type="ECO:0000313" key="3">
    <source>
        <dbReference type="EMBL" id="GFY55420.1"/>
    </source>
</evidence>
<dbReference type="PANTHER" id="PTHR31353">
    <property type="entry name" value="FAM98"/>
    <property type="match status" value="1"/>
</dbReference>
<dbReference type="Proteomes" id="UP000886998">
    <property type="component" value="Unassembled WGS sequence"/>
</dbReference>
<dbReference type="PANTHER" id="PTHR31353:SF1">
    <property type="entry name" value="PROTEIN FAM98B"/>
    <property type="match status" value="1"/>
</dbReference>
<dbReference type="EMBL" id="BMAV01010377">
    <property type="protein sequence ID" value="GFY55420.1"/>
    <property type="molecule type" value="Genomic_DNA"/>
</dbReference>
<evidence type="ECO:0000256" key="2">
    <source>
        <dbReference type="SAM" id="MobiDB-lite"/>
    </source>
</evidence>
<feature type="region of interest" description="Disordered" evidence="2">
    <location>
        <begin position="290"/>
        <end position="358"/>
    </location>
</feature>
<dbReference type="AlphaFoldDB" id="A0A8X6XMT0"/>
<feature type="compositionally biased region" description="Basic and acidic residues" evidence="2">
    <location>
        <begin position="296"/>
        <end position="305"/>
    </location>
</feature>
<feature type="compositionally biased region" description="Gly residues" evidence="2">
    <location>
        <begin position="316"/>
        <end position="329"/>
    </location>
</feature>
<dbReference type="GO" id="GO:0072669">
    <property type="term" value="C:tRNA-splicing ligase complex"/>
    <property type="evidence" value="ECO:0007669"/>
    <property type="project" value="TreeGrafter"/>
</dbReference>
<dbReference type="InterPro" id="IPR018797">
    <property type="entry name" value="FAM98"/>
</dbReference>
<evidence type="ECO:0000256" key="1">
    <source>
        <dbReference type="ARBA" id="ARBA00007218"/>
    </source>
</evidence>
<feature type="compositionally biased region" description="Basic residues" evidence="2">
    <location>
        <begin position="330"/>
        <end position="341"/>
    </location>
</feature>
<name>A0A8X6XMT0_9ARAC</name>
<comment type="similarity">
    <text evidence="1">Belongs to the FAM98 family.</text>
</comment>
<dbReference type="OrthoDB" id="512356at2759"/>
<dbReference type="Pfam" id="PF10239">
    <property type="entry name" value="DUF2465"/>
    <property type="match status" value="1"/>
</dbReference>
<comment type="caution">
    <text evidence="3">The sequence shown here is derived from an EMBL/GenBank/DDBJ whole genome shotgun (WGS) entry which is preliminary data.</text>
</comment>
<sequence length="358" mass="39670">MEFDVLDSMDDLGYSVAGDNKINEAIEIGPKSIVFTQLIEWLSKELQAICGLDSCVNAITDPEDSSSFLLEVSSFLKELRCPYKALVTGLTHTQHAKSFFDQSDYLCTELQAARAVKAKEKKLKAFEIEVDTSSTASSLETILEVLDIKLGENDDPITLISEIENKVKEKISSDPSLVECPALNTELDDQQWNSVNDLYRDFLHEYKVRRELLLSRLDVTIQSFKWGEGSKGKETEIKNVFVPKRMNLKKNPAVKVSDVVAARESIFCIEKTSNDELVKNTKSSVNRILIPSVPDRGGRPKEQKPPVEMPGWSKRSGGGGRGDYRGGRGGGRHGGQKKFRGPKGGDRSSGNFDAAGKY</sequence>
<accession>A0A8X6XMT0</accession>
<protein>
    <submittedName>
        <fullName evidence="3">Protein FAM98A</fullName>
    </submittedName>
</protein>
<evidence type="ECO:0000313" key="4">
    <source>
        <dbReference type="Proteomes" id="UP000886998"/>
    </source>
</evidence>
<reference evidence="3" key="1">
    <citation type="submission" date="2020-08" db="EMBL/GenBank/DDBJ databases">
        <title>Multicomponent nature underlies the extraordinary mechanical properties of spider dragline silk.</title>
        <authorList>
            <person name="Kono N."/>
            <person name="Nakamura H."/>
            <person name="Mori M."/>
            <person name="Yoshida Y."/>
            <person name="Ohtoshi R."/>
            <person name="Malay A.D."/>
            <person name="Moran D.A.P."/>
            <person name="Tomita M."/>
            <person name="Numata K."/>
            <person name="Arakawa K."/>
        </authorList>
    </citation>
    <scope>NUCLEOTIDE SEQUENCE</scope>
</reference>